<evidence type="ECO:0000256" key="18">
    <source>
        <dbReference type="ARBA" id="ARBA00023157"/>
    </source>
</evidence>
<dbReference type="Proteomes" id="UP000186922">
    <property type="component" value="Unassembled WGS sequence"/>
</dbReference>
<evidence type="ECO:0000256" key="23">
    <source>
        <dbReference type="PIRSR" id="PIRSR620777-50"/>
    </source>
</evidence>
<feature type="active site" description="Proton acceptor" evidence="23">
    <location>
        <position position="770"/>
    </location>
</feature>
<dbReference type="SUPFAM" id="SSF52058">
    <property type="entry name" value="L domain-like"/>
    <property type="match status" value="1"/>
</dbReference>
<evidence type="ECO:0000256" key="8">
    <source>
        <dbReference type="ARBA" id="ARBA00022729"/>
    </source>
</evidence>
<feature type="domain" description="Ig-like" evidence="27">
    <location>
        <begin position="303"/>
        <end position="388"/>
    </location>
</feature>
<dbReference type="InterPro" id="IPR000719">
    <property type="entry name" value="Prot_kinase_dom"/>
</dbReference>
<evidence type="ECO:0000256" key="13">
    <source>
        <dbReference type="ARBA" id="ARBA00022840"/>
    </source>
</evidence>
<evidence type="ECO:0000256" key="17">
    <source>
        <dbReference type="ARBA" id="ARBA00023137"/>
    </source>
</evidence>
<dbReference type="FunFam" id="1.10.510.10:FF:000034">
    <property type="entry name" value="Tyrosine-protein kinase receptor"/>
    <property type="match status" value="1"/>
</dbReference>
<dbReference type="GO" id="GO:0030154">
    <property type="term" value="P:cell differentiation"/>
    <property type="evidence" value="ECO:0007669"/>
    <property type="project" value="UniProtKB-KW"/>
</dbReference>
<keyword evidence="4" id="KW-0597">Phosphoprotein</keyword>
<keyword evidence="18" id="KW-1015">Disulfide bond</keyword>
<comment type="caution">
    <text evidence="28">The sequence shown here is derived from an EMBL/GenBank/DDBJ whole genome shotgun (WGS) entry which is preliminary data.</text>
</comment>
<dbReference type="GO" id="GO:0005030">
    <property type="term" value="F:neurotrophin receptor activity"/>
    <property type="evidence" value="ECO:0007669"/>
    <property type="project" value="TreeGrafter"/>
</dbReference>
<dbReference type="InterPro" id="IPR007110">
    <property type="entry name" value="Ig-like_dom"/>
</dbReference>
<dbReference type="InterPro" id="IPR013783">
    <property type="entry name" value="Ig-like_fold"/>
</dbReference>
<keyword evidence="12" id="KW-0221">Differentiation</keyword>
<dbReference type="Gene3D" id="1.10.510.10">
    <property type="entry name" value="Transferase(Phosphotransferase) domain 1"/>
    <property type="match status" value="1"/>
</dbReference>
<dbReference type="GO" id="GO:0005886">
    <property type="term" value="C:plasma membrane"/>
    <property type="evidence" value="ECO:0007669"/>
    <property type="project" value="InterPro"/>
</dbReference>
<dbReference type="PRINTS" id="PR01939">
    <property type="entry name" value="NTKRECEPTOR"/>
</dbReference>
<dbReference type="PANTHER" id="PTHR24416">
    <property type="entry name" value="TYROSINE-PROTEIN KINASE RECEPTOR"/>
    <property type="match status" value="1"/>
</dbReference>
<dbReference type="InterPro" id="IPR001611">
    <property type="entry name" value="Leu-rich_rpt"/>
</dbReference>
<evidence type="ECO:0000256" key="21">
    <source>
        <dbReference type="ARBA" id="ARBA00023319"/>
    </source>
</evidence>
<evidence type="ECO:0000259" key="26">
    <source>
        <dbReference type="PROSITE" id="PS50011"/>
    </source>
</evidence>
<dbReference type="Gene3D" id="3.80.10.10">
    <property type="entry name" value="Ribonuclease Inhibitor"/>
    <property type="match status" value="1"/>
</dbReference>
<dbReference type="GO" id="GO:1990090">
    <property type="term" value="P:cellular response to nerve growth factor stimulus"/>
    <property type="evidence" value="ECO:0007669"/>
    <property type="project" value="TreeGrafter"/>
</dbReference>
<gene>
    <name evidence="28" type="primary">RvY_03191-1</name>
    <name evidence="28" type="synonym">RvY_03191.1</name>
    <name evidence="28" type="ORF">RvY_03191</name>
</gene>
<evidence type="ECO:0000256" key="6">
    <source>
        <dbReference type="ARBA" id="ARBA00022679"/>
    </source>
</evidence>
<evidence type="ECO:0000256" key="24">
    <source>
        <dbReference type="PROSITE-ProRule" id="PRU10141"/>
    </source>
</evidence>
<dbReference type="InterPro" id="IPR020777">
    <property type="entry name" value="NTRK"/>
</dbReference>
<dbReference type="Pfam" id="PF13927">
    <property type="entry name" value="Ig_3"/>
    <property type="match status" value="1"/>
</dbReference>
<dbReference type="PROSITE" id="PS50835">
    <property type="entry name" value="IG_LIKE"/>
    <property type="match status" value="1"/>
</dbReference>
<keyword evidence="21" id="KW-0393">Immunoglobulin domain</keyword>
<dbReference type="InterPro" id="IPR032675">
    <property type="entry name" value="LRR_dom_sf"/>
</dbReference>
<evidence type="ECO:0000256" key="3">
    <source>
        <dbReference type="ARBA" id="ARBA00022473"/>
    </source>
</evidence>
<dbReference type="GO" id="GO:0004714">
    <property type="term" value="F:transmembrane receptor protein tyrosine kinase activity"/>
    <property type="evidence" value="ECO:0007669"/>
    <property type="project" value="UniProtKB-EC"/>
</dbReference>
<evidence type="ECO:0000256" key="1">
    <source>
        <dbReference type="ARBA" id="ARBA00004479"/>
    </source>
</evidence>
<protein>
    <recommendedName>
        <fullName evidence="2">receptor protein-tyrosine kinase</fullName>
        <ecNumber evidence="2">2.7.10.1</ecNumber>
    </recommendedName>
</protein>
<keyword evidence="5" id="KW-0433">Leucine-rich repeat</keyword>
<dbReference type="GO" id="GO:0043121">
    <property type="term" value="F:neurotrophin binding"/>
    <property type="evidence" value="ECO:0007669"/>
    <property type="project" value="TreeGrafter"/>
</dbReference>
<comment type="catalytic activity">
    <reaction evidence="22">
        <text>L-tyrosyl-[protein] + ATP = O-phospho-L-tyrosyl-[protein] + ADP + H(+)</text>
        <dbReference type="Rhea" id="RHEA:10596"/>
        <dbReference type="Rhea" id="RHEA-COMP:10136"/>
        <dbReference type="Rhea" id="RHEA-COMP:20101"/>
        <dbReference type="ChEBI" id="CHEBI:15378"/>
        <dbReference type="ChEBI" id="CHEBI:30616"/>
        <dbReference type="ChEBI" id="CHEBI:46858"/>
        <dbReference type="ChEBI" id="CHEBI:61978"/>
        <dbReference type="ChEBI" id="CHEBI:456216"/>
        <dbReference type="EC" id="2.7.10.1"/>
    </reaction>
</comment>
<dbReference type="FunFam" id="3.30.200.20:FF:000033">
    <property type="entry name" value="Tyrosine-protein kinase receptor"/>
    <property type="match status" value="1"/>
</dbReference>
<dbReference type="PRINTS" id="PR00109">
    <property type="entry name" value="TYRKINASE"/>
</dbReference>
<dbReference type="InterPro" id="IPR011009">
    <property type="entry name" value="Kinase-like_dom_sf"/>
</dbReference>
<dbReference type="PANTHER" id="PTHR24416:SF614">
    <property type="entry name" value="PROTEIN KINASE DOMAIN-CONTAINING PROTEIN"/>
    <property type="match status" value="1"/>
</dbReference>
<dbReference type="Pfam" id="PF07714">
    <property type="entry name" value="PK_Tyr_Ser-Thr"/>
    <property type="match status" value="1"/>
</dbReference>
<comment type="subcellular location">
    <subcellularLocation>
        <location evidence="1">Membrane</location>
        <topology evidence="1">Single-pass type I membrane protein</topology>
    </subcellularLocation>
</comment>
<evidence type="ECO:0000256" key="7">
    <source>
        <dbReference type="ARBA" id="ARBA00022692"/>
    </source>
</evidence>
<sequence>MRKEDNQAGYFGCARVYWPVLPLPLCQLHHLQPEVSAFPQRDGEAVSGMPDHVQSCDLYLSTCINITKKAQSLVADFTRWRCASYGSPSGSAVMVAMRWMAISSQTPPHSSIVSLLILIFLEHLSTLTCQSLNFCDSYCFCKESSLSCRRMDTLTEIPQLFPQERMANITEIFIDHQPRLKSLTNASFVHYNNLQKLTLENTGLQSISSGAFSRNRGLKQVHLRANQIETLPRDIFGHLALLELIVPENPLACLCPNKWLQTLINQSSPLLANTARNLQCLVDRETQETTSLADADIPNCDIPLITVTPRLIRVNESSNVSVSCSASGNPTPKVYWKTEEIFANISISATPTGRHVLRLFEVSARDNRWITCVAENMAGRSEMRARLIVEGPPRIWMGQATRRFHTTVEYNVTGQPLPEMKWYRNGVELVLSSTVKVQTAITHELATVSGQLSLDGALLPSLSGTYTLVAENAYGSANSSCVINYKAPGPHILKAGSRVLLSDSHPAFFPSRLLATTPSSVDSDLAPSHVGAIVGAAIVVLLLSAALLFLFVKRYRHKQQLNRSPHSMEFSKMMRQTERESANSNQPLLGTATASGAASLRSMIENPAYFVRTSTGSSNGQIRHIPRHLLVFQRELGEGAFGRIYLAKYFDSQETSRMVAIKTLKERVKQDTVVDFEREAEILASFQHENIVEFYGVCLDGDKERMMVLEYMEEGDLNNYLRAHGPDASILLPRDSVVANYLSLNDLFHIAVQVANGMQYLASQHFVHRDIAARNCLVGDNLTVKIGDFGMSRDVYSTDYYQIGEQALLPVRWMPPESVVYRRFTVESDIWSFGVLLWEIFTYGKQPWYALTNHEVITQVKEARLLERPPVCPLTIYKTVMLACWKRNPQDRIPMKASHQILSHYLNQLKNGTVVEDDLSYIKVTQAE</sequence>
<dbReference type="GO" id="GO:0010976">
    <property type="term" value="P:positive regulation of neuron projection development"/>
    <property type="evidence" value="ECO:0007669"/>
    <property type="project" value="TreeGrafter"/>
</dbReference>
<organism evidence="28 29">
    <name type="scientific">Ramazzottius varieornatus</name>
    <name type="common">Water bear</name>
    <name type="synonym">Tardigrade</name>
    <dbReference type="NCBI Taxonomy" id="947166"/>
    <lineage>
        <taxon>Eukaryota</taxon>
        <taxon>Metazoa</taxon>
        <taxon>Ecdysozoa</taxon>
        <taxon>Tardigrada</taxon>
        <taxon>Eutardigrada</taxon>
        <taxon>Parachela</taxon>
        <taxon>Hypsibioidea</taxon>
        <taxon>Ramazzottiidae</taxon>
        <taxon>Ramazzottius</taxon>
    </lineage>
</organism>
<evidence type="ECO:0000313" key="29">
    <source>
        <dbReference type="Proteomes" id="UP000186922"/>
    </source>
</evidence>
<evidence type="ECO:0000256" key="16">
    <source>
        <dbReference type="ARBA" id="ARBA00023136"/>
    </source>
</evidence>
<dbReference type="GO" id="GO:0030424">
    <property type="term" value="C:axon"/>
    <property type="evidence" value="ECO:0007669"/>
    <property type="project" value="TreeGrafter"/>
</dbReference>
<keyword evidence="11" id="KW-0418">Kinase</keyword>
<evidence type="ECO:0000256" key="2">
    <source>
        <dbReference type="ARBA" id="ARBA00011902"/>
    </source>
</evidence>
<evidence type="ECO:0000256" key="20">
    <source>
        <dbReference type="ARBA" id="ARBA00023180"/>
    </source>
</evidence>
<keyword evidence="8" id="KW-0732">Signal</keyword>
<keyword evidence="14" id="KW-0524">Neurogenesis</keyword>
<dbReference type="SUPFAM" id="SSF56112">
    <property type="entry name" value="Protein kinase-like (PK-like)"/>
    <property type="match status" value="1"/>
</dbReference>
<evidence type="ECO:0000256" key="15">
    <source>
        <dbReference type="ARBA" id="ARBA00022989"/>
    </source>
</evidence>
<dbReference type="EMBL" id="BDGG01000001">
    <property type="protein sequence ID" value="GAU90828.1"/>
    <property type="molecule type" value="Genomic_DNA"/>
</dbReference>
<dbReference type="InterPro" id="IPR020635">
    <property type="entry name" value="Tyr_kinase_cat_dom"/>
</dbReference>
<evidence type="ECO:0000256" key="25">
    <source>
        <dbReference type="SAM" id="Phobius"/>
    </source>
</evidence>
<evidence type="ECO:0000256" key="11">
    <source>
        <dbReference type="ARBA" id="ARBA00022777"/>
    </source>
</evidence>
<accession>A0A1D1UXD6</accession>
<dbReference type="STRING" id="947166.A0A1D1UXD6"/>
<keyword evidence="3" id="KW-0217">Developmental protein</keyword>
<dbReference type="InterPro" id="IPR003599">
    <property type="entry name" value="Ig_sub"/>
</dbReference>
<dbReference type="InterPro" id="IPR008266">
    <property type="entry name" value="Tyr_kinase_AS"/>
</dbReference>
<dbReference type="AlphaFoldDB" id="A0A1D1UXD6"/>
<dbReference type="SUPFAM" id="SSF48726">
    <property type="entry name" value="Immunoglobulin"/>
    <property type="match status" value="2"/>
</dbReference>
<evidence type="ECO:0000256" key="9">
    <source>
        <dbReference type="ARBA" id="ARBA00022737"/>
    </source>
</evidence>
<dbReference type="OrthoDB" id="3256376at2759"/>
<keyword evidence="7 25" id="KW-0812">Transmembrane</keyword>
<dbReference type="PROSITE" id="PS50011">
    <property type="entry name" value="PROTEIN_KINASE_DOM"/>
    <property type="match status" value="1"/>
</dbReference>
<dbReference type="InterPro" id="IPR050122">
    <property type="entry name" value="RTK"/>
</dbReference>
<dbReference type="SMART" id="SM00219">
    <property type="entry name" value="TyrKc"/>
    <property type="match status" value="1"/>
</dbReference>
<dbReference type="GO" id="GO:0051897">
    <property type="term" value="P:positive regulation of phosphatidylinositol 3-kinase/protein kinase B signal transduction"/>
    <property type="evidence" value="ECO:0007669"/>
    <property type="project" value="TreeGrafter"/>
</dbReference>
<dbReference type="PROSITE" id="PS00109">
    <property type="entry name" value="PROTEIN_KINASE_TYR"/>
    <property type="match status" value="1"/>
</dbReference>
<feature type="domain" description="Protein kinase" evidence="26">
    <location>
        <begin position="630"/>
        <end position="902"/>
    </location>
</feature>
<dbReference type="SMART" id="SM00409">
    <property type="entry name" value="IG"/>
    <property type="match status" value="1"/>
</dbReference>
<dbReference type="InterPro" id="IPR001245">
    <property type="entry name" value="Ser-Thr/Tyr_kinase_cat_dom"/>
</dbReference>
<dbReference type="GO" id="GO:0043235">
    <property type="term" value="C:receptor complex"/>
    <property type="evidence" value="ECO:0007669"/>
    <property type="project" value="TreeGrafter"/>
</dbReference>
<keyword evidence="19" id="KW-0675">Receptor</keyword>
<dbReference type="GO" id="GO:0007169">
    <property type="term" value="P:cell surface receptor protein tyrosine kinase signaling pathway"/>
    <property type="evidence" value="ECO:0007669"/>
    <property type="project" value="InterPro"/>
</dbReference>
<reference evidence="28 29" key="1">
    <citation type="journal article" date="2016" name="Nat. Commun.">
        <title>Extremotolerant tardigrade genome and improved radiotolerance of human cultured cells by tardigrade-unique protein.</title>
        <authorList>
            <person name="Hashimoto T."/>
            <person name="Horikawa D.D."/>
            <person name="Saito Y."/>
            <person name="Kuwahara H."/>
            <person name="Kozuka-Hata H."/>
            <person name="Shin-I T."/>
            <person name="Minakuchi Y."/>
            <person name="Ohishi K."/>
            <person name="Motoyama A."/>
            <person name="Aizu T."/>
            <person name="Enomoto A."/>
            <person name="Kondo K."/>
            <person name="Tanaka S."/>
            <person name="Hara Y."/>
            <person name="Koshikawa S."/>
            <person name="Sagara H."/>
            <person name="Miura T."/>
            <person name="Yokobori S."/>
            <person name="Miyagawa K."/>
            <person name="Suzuki Y."/>
            <person name="Kubo T."/>
            <person name="Oyama M."/>
            <person name="Kohara Y."/>
            <person name="Fujiyama A."/>
            <person name="Arakawa K."/>
            <person name="Katayama T."/>
            <person name="Toyoda A."/>
            <person name="Kunieda T."/>
        </authorList>
    </citation>
    <scope>NUCLEOTIDE SEQUENCE [LARGE SCALE GENOMIC DNA]</scope>
    <source>
        <strain evidence="28 29">YOKOZUNA-1</strain>
    </source>
</reference>
<evidence type="ECO:0000256" key="22">
    <source>
        <dbReference type="ARBA" id="ARBA00051243"/>
    </source>
</evidence>
<evidence type="ECO:0000256" key="10">
    <source>
        <dbReference type="ARBA" id="ARBA00022741"/>
    </source>
</evidence>
<keyword evidence="9" id="KW-0677">Repeat</keyword>
<dbReference type="PROSITE" id="PS00107">
    <property type="entry name" value="PROTEIN_KINASE_ATP"/>
    <property type="match status" value="1"/>
</dbReference>
<evidence type="ECO:0000259" key="27">
    <source>
        <dbReference type="PROSITE" id="PS50835"/>
    </source>
</evidence>
<keyword evidence="6" id="KW-0808">Transferase</keyword>
<dbReference type="Gene3D" id="3.30.200.20">
    <property type="entry name" value="Phosphorylase Kinase, domain 1"/>
    <property type="match status" value="1"/>
</dbReference>
<feature type="transmembrane region" description="Helical" evidence="25">
    <location>
        <begin position="530"/>
        <end position="552"/>
    </location>
</feature>
<dbReference type="GO" id="GO:0005524">
    <property type="term" value="F:ATP binding"/>
    <property type="evidence" value="ECO:0007669"/>
    <property type="project" value="UniProtKB-UniRule"/>
</dbReference>
<dbReference type="InterPro" id="IPR017441">
    <property type="entry name" value="Protein_kinase_ATP_BS"/>
</dbReference>
<keyword evidence="15 25" id="KW-1133">Transmembrane helix</keyword>
<dbReference type="InterPro" id="IPR036179">
    <property type="entry name" value="Ig-like_dom_sf"/>
</dbReference>
<feature type="binding site" evidence="24">
    <location>
        <position position="662"/>
    </location>
    <ligand>
        <name>ATP</name>
        <dbReference type="ChEBI" id="CHEBI:30616"/>
    </ligand>
</feature>
<evidence type="ECO:0000256" key="4">
    <source>
        <dbReference type="ARBA" id="ARBA00022553"/>
    </source>
</evidence>
<keyword evidence="29" id="KW-1185">Reference proteome</keyword>
<keyword evidence="16 25" id="KW-0472">Membrane</keyword>
<proteinExistence type="predicted"/>
<name>A0A1D1UXD6_RAMVA</name>
<keyword evidence="17" id="KW-0829">Tyrosine-protein kinase</keyword>
<evidence type="ECO:0000256" key="14">
    <source>
        <dbReference type="ARBA" id="ARBA00022902"/>
    </source>
</evidence>
<dbReference type="FunFam" id="2.60.40.10:FF:000032">
    <property type="entry name" value="palladin isoform X1"/>
    <property type="match status" value="1"/>
</dbReference>
<evidence type="ECO:0000256" key="12">
    <source>
        <dbReference type="ARBA" id="ARBA00022782"/>
    </source>
</evidence>
<evidence type="ECO:0000256" key="5">
    <source>
        <dbReference type="ARBA" id="ARBA00022614"/>
    </source>
</evidence>
<evidence type="ECO:0000256" key="19">
    <source>
        <dbReference type="ARBA" id="ARBA00023170"/>
    </source>
</evidence>
<keyword evidence="13 24" id="KW-0067">ATP-binding</keyword>
<dbReference type="Pfam" id="PF13855">
    <property type="entry name" value="LRR_8"/>
    <property type="match status" value="1"/>
</dbReference>
<keyword evidence="20" id="KW-0325">Glycoprotein</keyword>
<dbReference type="GO" id="GO:0007399">
    <property type="term" value="P:nervous system development"/>
    <property type="evidence" value="ECO:0007669"/>
    <property type="project" value="UniProtKB-KW"/>
</dbReference>
<dbReference type="Gene3D" id="2.60.40.10">
    <property type="entry name" value="Immunoglobulins"/>
    <property type="match status" value="2"/>
</dbReference>
<evidence type="ECO:0000313" key="28">
    <source>
        <dbReference type="EMBL" id="GAU90828.1"/>
    </source>
</evidence>
<keyword evidence="10 24" id="KW-0547">Nucleotide-binding</keyword>
<dbReference type="EC" id="2.7.10.1" evidence="2"/>